<dbReference type="Pfam" id="PF11798">
    <property type="entry name" value="IMS_HHH"/>
    <property type="match status" value="1"/>
</dbReference>
<keyword evidence="13" id="KW-1185">Reference proteome</keyword>
<dbReference type="STRING" id="720554.Clocl_2222"/>
<feature type="active site" evidence="10">
    <location>
        <position position="106"/>
    </location>
</feature>
<keyword evidence="4 10" id="KW-0548">Nucleotidyltransferase</keyword>
<evidence type="ECO:0000256" key="7">
    <source>
        <dbReference type="ARBA" id="ARBA00022842"/>
    </source>
</evidence>
<dbReference type="EMBL" id="CP003065">
    <property type="protein sequence ID" value="AEV68814.1"/>
    <property type="molecule type" value="Genomic_DNA"/>
</dbReference>
<reference evidence="13" key="1">
    <citation type="submission" date="2011-12" db="EMBL/GenBank/DDBJ databases">
        <title>Complete sequence of Clostridium clariflavum DSM 19732.</title>
        <authorList>
            <consortium name="US DOE Joint Genome Institute"/>
            <person name="Lucas S."/>
            <person name="Han J."/>
            <person name="Lapidus A."/>
            <person name="Cheng J.-F."/>
            <person name="Goodwin L."/>
            <person name="Pitluck S."/>
            <person name="Peters L."/>
            <person name="Teshima H."/>
            <person name="Detter J.C."/>
            <person name="Han C."/>
            <person name="Tapia R."/>
            <person name="Land M."/>
            <person name="Hauser L."/>
            <person name="Kyrpides N."/>
            <person name="Ivanova N."/>
            <person name="Pagani I."/>
            <person name="Kitzmiller T."/>
            <person name="Lynd L."/>
            <person name="Izquierdo J."/>
            <person name="Woyke T."/>
        </authorList>
    </citation>
    <scope>NUCLEOTIDE SEQUENCE [LARGE SCALE GENOMIC DNA]</scope>
    <source>
        <strain evidence="13">DSM 19732 / NBRC 101661 / EBR45</strain>
    </source>
</reference>
<dbReference type="InterPro" id="IPR024728">
    <property type="entry name" value="PolY_HhH_motif"/>
</dbReference>
<proteinExistence type="inferred from homology"/>
<evidence type="ECO:0000256" key="6">
    <source>
        <dbReference type="ARBA" id="ARBA00022763"/>
    </source>
</evidence>
<dbReference type="Gene3D" id="3.30.1490.100">
    <property type="entry name" value="DNA polymerase, Y-family, little finger domain"/>
    <property type="match status" value="1"/>
</dbReference>
<comment type="catalytic activity">
    <reaction evidence="10">
        <text>DNA(n) + a 2'-deoxyribonucleoside 5'-triphosphate = DNA(n+1) + diphosphate</text>
        <dbReference type="Rhea" id="RHEA:22508"/>
        <dbReference type="Rhea" id="RHEA-COMP:17339"/>
        <dbReference type="Rhea" id="RHEA-COMP:17340"/>
        <dbReference type="ChEBI" id="CHEBI:33019"/>
        <dbReference type="ChEBI" id="CHEBI:61560"/>
        <dbReference type="ChEBI" id="CHEBI:173112"/>
        <dbReference type="EC" id="2.7.7.7"/>
    </reaction>
</comment>
<dbReference type="KEGG" id="ccl:Clocl_2222"/>
<gene>
    <name evidence="10" type="primary">dinB</name>
    <name evidence="12" type="ordered locus">Clocl_2222</name>
</gene>
<comment type="subunit">
    <text evidence="10">Monomer.</text>
</comment>
<evidence type="ECO:0000256" key="3">
    <source>
        <dbReference type="ARBA" id="ARBA00022679"/>
    </source>
</evidence>
<dbReference type="RefSeq" id="WP_014255393.1">
    <property type="nucleotide sequence ID" value="NC_016627.1"/>
</dbReference>
<dbReference type="HAMAP" id="MF_01113">
    <property type="entry name" value="DNApol_IV"/>
    <property type="match status" value="1"/>
</dbReference>
<name>G8LXR1_ACECE</name>
<accession>G8LXR1</accession>
<dbReference type="Pfam" id="PF11799">
    <property type="entry name" value="IMS_C"/>
    <property type="match status" value="1"/>
</dbReference>
<dbReference type="HOGENOM" id="CLU_012348_1_1_9"/>
<dbReference type="PANTHER" id="PTHR11076:SF35">
    <property type="entry name" value="DNA REPAIR PROTEIN HOMOLOG YOBH"/>
    <property type="match status" value="1"/>
</dbReference>
<evidence type="ECO:0000259" key="11">
    <source>
        <dbReference type="PROSITE" id="PS50173"/>
    </source>
</evidence>
<feature type="domain" description="UmuC" evidence="11">
    <location>
        <begin position="5"/>
        <end position="187"/>
    </location>
</feature>
<comment type="similarity">
    <text evidence="1 10">Belongs to the DNA polymerase type-Y family.</text>
</comment>
<dbReference type="SUPFAM" id="SSF56672">
    <property type="entry name" value="DNA/RNA polymerases"/>
    <property type="match status" value="1"/>
</dbReference>
<protein>
    <recommendedName>
        <fullName evidence="10">DNA polymerase IV</fullName>
        <shortName evidence="10">Pol IV</shortName>
        <ecNumber evidence="10">2.7.7.7</ecNumber>
    </recommendedName>
</protein>
<dbReference type="GO" id="GO:0000287">
    <property type="term" value="F:magnesium ion binding"/>
    <property type="evidence" value="ECO:0007669"/>
    <property type="project" value="UniProtKB-UniRule"/>
</dbReference>
<evidence type="ECO:0000256" key="1">
    <source>
        <dbReference type="ARBA" id="ARBA00010945"/>
    </source>
</evidence>
<dbReference type="NCBIfam" id="NF002492">
    <property type="entry name" value="PRK01810.1"/>
    <property type="match status" value="1"/>
</dbReference>
<dbReference type="InterPro" id="IPR036775">
    <property type="entry name" value="DNA_pol_Y-fam_lit_finger_sf"/>
</dbReference>
<dbReference type="PANTHER" id="PTHR11076">
    <property type="entry name" value="DNA REPAIR POLYMERASE UMUC / TRANSFERASE FAMILY MEMBER"/>
    <property type="match status" value="1"/>
</dbReference>
<dbReference type="InterPro" id="IPR043128">
    <property type="entry name" value="Rev_trsase/Diguanyl_cyclase"/>
</dbReference>
<organism evidence="12 13">
    <name type="scientific">Acetivibrio clariflavus (strain DSM 19732 / NBRC 101661 / EBR45)</name>
    <name type="common">Clostridium clariflavum</name>
    <dbReference type="NCBI Taxonomy" id="720554"/>
    <lineage>
        <taxon>Bacteria</taxon>
        <taxon>Bacillati</taxon>
        <taxon>Bacillota</taxon>
        <taxon>Clostridia</taxon>
        <taxon>Eubacteriales</taxon>
        <taxon>Oscillospiraceae</taxon>
        <taxon>Acetivibrio</taxon>
    </lineage>
</organism>
<dbReference type="GO" id="GO:0003887">
    <property type="term" value="F:DNA-directed DNA polymerase activity"/>
    <property type="evidence" value="ECO:0007669"/>
    <property type="project" value="UniProtKB-UniRule"/>
</dbReference>
<dbReference type="GO" id="GO:0042276">
    <property type="term" value="P:error-prone translesion synthesis"/>
    <property type="evidence" value="ECO:0007669"/>
    <property type="project" value="TreeGrafter"/>
</dbReference>
<feature type="binding site" evidence="10">
    <location>
        <position position="9"/>
    </location>
    <ligand>
        <name>Mg(2+)</name>
        <dbReference type="ChEBI" id="CHEBI:18420"/>
    </ligand>
</feature>
<dbReference type="InterPro" id="IPR017961">
    <property type="entry name" value="DNA_pol_Y-fam_little_finger"/>
</dbReference>
<keyword evidence="10" id="KW-0238">DNA-binding</keyword>
<dbReference type="NCBIfam" id="NF002677">
    <property type="entry name" value="PRK02406.1"/>
    <property type="match status" value="1"/>
</dbReference>
<keyword evidence="2 10" id="KW-0515">Mutator protein</keyword>
<dbReference type="GO" id="GO:0006281">
    <property type="term" value="P:DNA repair"/>
    <property type="evidence" value="ECO:0007669"/>
    <property type="project" value="UniProtKB-UniRule"/>
</dbReference>
<dbReference type="Gene3D" id="3.40.1170.60">
    <property type="match status" value="1"/>
</dbReference>
<feature type="binding site" evidence="10">
    <location>
        <position position="105"/>
    </location>
    <ligand>
        <name>Mg(2+)</name>
        <dbReference type="ChEBI" id="CHEBI:18420"/>
    </ligand>
</feature>
<dbReference type="GO" id="GO:0005829">
    <property type="term" value="C:cytosol"/>
    <property type="evidence" value="ECO:0007669"/>
    <property type="project" value="TreeGrafter"/>
</dbReference>
<dbReference type="AlphaFoldDB" id="G8LXR1"/>
<dbReference type="GO" id="GO:0003684">
    <property type="term" value="F:damaged DNA binding"/>
    <property type="evidence" value="ECO:0007669"/>
    <property type="project" value="InterPro"/>
</dbReference>
<evidence type="ECO:0000256" key="8">
    <source>
        <dbReference type="ARBA" id="ARBA00022932"/>
    </source>
</evidence>
<dbReference type="FunFam" id="3.40.1170.60:FF:000003">
    <property type="entry name" value="DNA polymerase eta"/>
    <property type="match status" value="1"/>
</dbReference>
<dbReference type="InterPro" id="IPR050116">
    <property type="entry name" value="DNA_polymerase-Y"/>
</dbReference>
<keyword evidence="9 10" id="KW-0234">DNA repair</keyword>
<comment type="function">
    <text evidence="10">Poorly processive, error-prone DNA polymerase involved in untargeted mutagenesis. Copies undamaged DNA at stalled replication forks, which arise in vivo from mismatched or misaligned primer ends. These misaligned primers can be extended by PolIV. Exhibits no 3'-5' exonuclease (proofreading) activity. May be involved in translesional synthesis, in conjunction with the beta clamp from PolIII.</text>
</comment>
<dbReference type="Gene3D" id="1.10.150.20">
    <property type="entry name" value="5' to 3' exonuclease, C-terminal subdomain"/>
    <property type="match status" value="1"/>
</dbReference>
<dbReference type="InterPro" id="IPR043502">
    <property type="entry name" value="DNA/RNA_pol_sf"/>
</dbReference>
<reference evidence="12 13" key="2">
    <citation type="journal article" date="2012" name="Stand. Genomic Sci.">
        <title>Complete Genome Sequence of Clostridium clariflavum DSM 19732.</title>
        <authorList>
            <person name="Izquierdo J.A."/>
            <person name="Goodwin L."/>
            <person name="Davenport K.W."/>
            <person name="Teshima H."/>
            <person name="Bruce D."/>
            <person name="Detter C."/>
            <person name="Tapia R."/>
            <person name="Han S."/>
            <person name="Land M."/>
            <person name="Hauser L."/>
            <person name="Jeffries C.D."/>
            <person name="Han J."/>
            <person name="Pitluck S."/>
            <person name="Nolan M."/>
            <person name="Chen A."/>
            <person name="Huntemann M."/>
            <person name="Mavromatis K."/>
            <person name="Mikhailova N."/>
            <person name="Liolios K."/>
            <person name="Woyke T."/>
            <person name="Lynd L.R."/>
        </authorList>
    </citation>
    <scope>NUCLEOTIDE SEQUENCE [LARGE SCALE GENOMIC DNA]</scope>
    <source>
        <strain evidence="13">DSM 19732 / NBRC 101661 / EBR45</strain>
    </source>
</reference>
<evidence type="ECO:0000256" key="9">
    <source>
        <dbReference type="ARBA" id="ARBA00023204"/>
    </source>
</evidence>
<keyword evidence="10" id="KW-0963">Cytoplasm</keyword>
<evidence type="ECO:0000313" key="12">
    <source>
        <dbReference type="EMBL" id="AEV68814.1"/>
    </source>
</evidence>
<evidence type="ECO:0000313" key="13">
    <source>
        <dbReference type="Proteomes" id="UP000005435"/>
    </source>
</evidence>
<dbReference type="EC" id="2.7.7.7" evidence="10"/>
<evidence type="ECO:0000256" key="4">
    <source>
        <dbReference type="ARBA" id="ARBA00022695"/>
    </source>
</evidence>
<keyword evidence="3 10" id="KW-0808">Transferase</keyword>
<dbReference type="Pfam" id="PF00817">
    <property type="entry name" value="IMS"/>
    <property type="match status" value="1"/>
</dbReference>
<evidence type="ECO:0000256" key="5">
    <source>
        <dbReference type="ARBA" id="ARBA00022723"/>
    </source>
</evidence>
<evidence type="ECO:0000256" key="2">
    <source>
        <dbReference type="ARBA" id="ARBA00022457"/>
    </source>
</evidence>
<dbReference type="Gene3D" id="3.30.70.270">
    <property type="match status" value="1"/>
</dbReference>
<dbReference type="OrthoDB" id="9808813at2"/>
<dbReference type="PROSITE" id="PS50173">
    <property type="entry name" value="UMUC"/>
    <property type="match status" value="1"/>
</dbReference>
<dbReference type="GO" id="GO:0009432">
    <property type="term" value="P:SOS response"/>
    <property type="evidence" value="ECO:0007669"/>
    <property type="project" value="TreeGrafter"/>
</dbReference>
<dbReference type="GO" id="GO:0006261">
    <property type="term" value="P:DNA-templated DNA replication"/>
    <property type="evidence" value="ECO:0007669"/>
    <property type="project" value="UniProtKB-UniRule"/>
</dbReference>
<keyword evidence="5 10" id="KW-0479">Metal-binding</keyword>
<keyword evidence="6 10" id="KW-0227">DNA damage</keyword>
<keyword evidence="8 10" id="KW-0239">DNA-directed DNA polymerase</keyword>
<comment type="cofactor">
    <cofactor evidence="10">
        <name>Mg(2+)</name>
        <dbReference type="ChEBI" id="CHEBI:18420"/>
    </cofactor>
    <text evidence="10">Binds 2 magnesium ions per subunit.</text>
</comment>
<dbReference type="SUPFAM" id="SSF100879">
    <property type="entry name" value="Lesion bypass DNA polymerase (Y-family), little finger domain"/>
    <property type="match status" value="1"/>
</dbReference>
<sequence>MQKVIFLVDMNAFYISCEMSQNPELKGKPAAVAGDPKKRTGIILAANYEARKYGVRTTMLVHEAKKLCPEIILVPPRHEFYEKKSKEVMEILARYSPVIQQNSIDEAWLDMTGCEALFGKPVDAAEKIMKAIMNELDLWCSIGISENKFLAKMASELKKPLGITELWKRDVPEKLWPLPVREMYGIGRQTEKVLIDIGIYTIGDIAKSDPAFLAKKLGKYGEEIYRLANGIDESEVLENPQVKSKSIGRSTTLPENITDLELAKTIILKLAEEVGMEARKQNYKGRTVSIVIRYDDFKTITRQKTVRATYLTKEIYAAGAKLLEENWNSKKPVRLLGISLNNISTDEVEQLSIFNLNGGEEVNEKEEKLEKAFDSIRERFGFDKIKRAVILKDDF</sequence>
<dbReference type="Proteomes" id="UP000005435">
    <property type="component" value="Chromosome"/>
</dbReference>
<dbReference type="CDD" id="cd03586">
    <property type="entry name" value="PolY_Pol_IV_kappa"/>
    <property type="match status" value="1"/>
</dbReference>
<comment type="subcellular location">
    <subcellularLocation>
        <location evidence="10">Cytoplasm</location>
    </subcellularLocation>
</comment>
<dbReference type="NCBIfam" id="NF002848">
    <property type="entry name" value="PRK03103.1"/>
    <property type="match status" value="1"/>
</dbReference>
<dbReference type="eggNOG" id="COG0389">
    <property type="taxonomic scope" value="Bacteria"/>
</dbReference>
<feature type="site" description="Substrate discrimination" evidence="10">
    <location>
        <position position="14"/>
    </location>
</feature>
<dbReference type="InterPro" id="IPR022880">
    <property type="entry name" value="DNApol_IV"/>
</dbReference>
<dbReference type="InterPro" id="IPR001126">
    <property type="entry name" value="UmuC"/>
</dbReference>
<keyword evidence="10" id="KW-0235">DNA replication</keyword>
<keyword evidence="7 10" id="KW-0460">Magnesium</keyword>
<evidence type="ECO:0000256" key="10">
    <source>
        <dbReference type="HAMAP-Rule" id="MF_01113"/>
    </source>
</evidence>